<dbReference type="Pfam" id="PF00691">
    <property type="entry name" value="OmpA"/>
    <property type="match status" value="1"/>
</dbReference>
<dbReference type="Pfam" id="PF13432">
    <property type="entry name" value="TPR_16"/>
    <property type="match status" value="1"/>
</dbReference>
<dbReference type="InterPro" id="IPR011990">
    <property type="entry name" value="TPR-like_helical_dom_sf"/>
</dbReference>
<dbReference type="Pfam" id="PF12984">
    <property type="entry name" value="DUF3868"/>
    <property type="match status" value="1"/>
</dbReference>
<dbReference type="InterPro" id="IPR036737">
    <property type="entry name" value="OmpA-like_sf"/>
</dbReference>
<evidence type="ECO:0000313" key="5">
    <source>
        <dbReference type="Proteomes" id="UP000095541"/>
    </source>
</evidence>
<protein>
    <submittedName>
        <fullName evidence="4">OmpA family</fullName>
    </submittedName>
</protein>
<sequence>MKHIYSSIFLLLLATCPLTMHANNETSYLPEIEFHNRTINRQNREVTLTMVIDLSKLKLHTQHTVALTPVLVSKDGNREVAFPPVVIDGKTRNKVYLRAQHIKSITLPPIHDSSAQAIIRRNNGKEQSYDYRAAISYERWMLGGRIEVREQVSGCANCNKGQGEQSLPESEAALAAFIPNYNINKVEPAPEPVKRRAEVRVARLQFRQDSYKIQPEFKNNRYELDSVFHSIALVKENKDLTVTGIYVTGYASPEGSVAYNERLSKNRAESFTHYIQQHTTDIPSSLWHVSWKGEDWEGLRREVEKHPQLLKKDEVLRIIDECDGNQDDCEKKIKALFPPEIYQRLLNEMYGPLRRNEYRIEYNVRNFNIEEAKQQIKHSPELLRIAEMYAVADSYGEGTEEYRETILTAARTYPDKATAVVNAARVELERGNVSSAIRLLENTSATETPEIQNALGVAYAKDGQYDKARQWLQRAKAAGNAEAQNNLQQVAGVMNDL</sequence>
<name>A0A174N0N4_BACT4</name>
<dbReference type="EMBL" id="CZBI01000001">
    <property type="protein sequence ID" value="CUP40891.1"/>
    <property type="molecule type" value="Genomic_DNA"/>
</dbReference>
<feature type="domain" description="DUF3868" evidence="3">
    <location>
        <begin position="10"/>
        <end position="104"/>
    </location>
</feature>
<dbReference type="Gene3D" id="3.30.1330.60">
    <property type="entry name" value="OmpA-like domain"/>
    <property type="match status" value="1"/>
</dbReference>
<keyword evidence="1" id="KW-0732">Signal</keyword>
<dbReference type="InterPro" id="IPR006665">
    <property type="entry name" value="OmpA-like"/>
</dbReference>
<dbReference type="SUPFAM" id="SSF81901">
    <property type="entry name" value="HCP-like"/>
    <property type="match status" value="1"/>
</dbReference>
<evidence type="ECO:0000313" key="4">
    <source>
        <dbReference type="EMBL" id="CUP40891.1"/>
    </source>
</evidence>
<dbReference type="AlphaFoldDB" id="A0A174N0N4"/>
<dbReference type="InterPro" id="IPR024480">
    <property type="entry name" value="DUF3868"/>
</dbReference>
<feature type="domain" description="OmpA-like" evidence="2">
    <location>
        <begin position="206"/>
        <end position="294"/>
    </location>
</feature>
<proteinExistence type="predicted"/>
<accession>A0A174N0N4</accession>
<feature type="chain" id="PRO_5008028597" evidence="1">
    <location>
        <begin position="23"/>
        <end position="497"/>
    </location>
</feature>
<organism evidence="4 5">
    <name type="scientific">Bacteroides thetaiotaomicron</name>
    <dbReference type="NCBI Taxonomy" id="818"/>
    <lineage>
        <taxon>Bacteria</taxon>
        <taxon>Pseudomonadati</taxon>
        <taxon>Bacteroidota</taxon>
        <taxon>Bacteroidia</taxon>
        <taxon>Bacteroidales</taxon>
        <taxon>Bacteroidaceae</taxon>
        <taxon>Bacteroides</taxon>
    </lineage>
</organism>
<evidence type="ECO:0000256" key="1">
    <source>
        <dbReference type="SAM" id="SignalP"/>
    </source>
</evidence>
<reference evidence="4 5" key="1">
    <citation type="submission" date="2015-09" db="EMBL/GenBank/DDBJ databases">
        <authorList>
            <consortium name="Pathogen Informatics"/>
        </authorList>
    </citation>
    <scope>NUCLEOTIDE SEQUENCE [LARGE SCALE GENOMIC DNA]</scope>
    <source>
        <strain evidence="4 5">2789STDY5834945</strain>
    </source>
</reference>
<gene>
    <name evidence="4" type="ORF">ERS852557_00494</name>
</gene>
<dbReference type="Proteomes" id="UP000095541">
    <property type="component" value="Unassembled WGS sequence"/>
</dbReference>
<evidence type="ECO:0000259" key="3">
    <source>
        <dbReference type="Pfam" id="PF12984"/>
    </source>
</evidence>
<dbReference type="Gene3D" id="1.25.40.10">
    <property type="entry name" value="Tetratricopeptide repeat domain"/>
    <property type="match status" value="1"/>
</dbReference>
<dbReference type="RefSeq" id="WP_055216936.1">
    <property type="nucleotide sequence ID" value="NZ_CZBI01000001.1"/>
</dbReference>
<feature type="signal peptide" evidence="1">
    <location>
        <begin position="1"/>
        <end position="22"/>
    </location>
</feature>
<dbReference type="SUPFAM" id="SSF103088">
    <property type="entry name" value="OmpA-like"/>
    <property type="match status" value="1"/>
</dbReference>
<evidence type="ECO:0000259" key="2">
    <source>
        <dbReference type="Pfam" id="PF00691"/>
    </source>
</evidence>